<evidence type="ECO:0000313" key="1">
    <source>
        <dbReference type="EMBL" id="WAS97213.1"/>
    </source>
</evidence>
<name>A0ABY7HD74_9BACT</name>
<evidence type="ECO:0000313" key="2">
    <source>
        <dbReference type="Proteomes" id="UP001164459"/>
    </source>
</evidence>
<dbReference type="RefSeq" id="WP_269039576.1">
    <property type="nucleotide sequence ID" value="NZ_CP114040.1"/>
</dbReference>
<proteinExistence type="predicted"/>
<gene>
    <name evidence="1" type="ORF">O0S08_13780</name>
</gene>
<sequence length="1037" mass="111170">MPTVAELASQTYQDVGCVLLIEGWSMAFTDRHELAGAGASSWIGDEAHVGAGRTVVLGLEPPQFVKLAVGMVDSGMLLDDDAAFTVVDREGHLIGFALDEGGDPLIQRLAPTDDPAPPTLIGAGGDSVTIHGRHVNGEAIGGEGERRLFQVLPGDPLPGLDHAAFNAPEGEAGLRASVVRDGARWLEGRAVALYLIRRDPATGVWAPWDEQFASGYSLIWWGTLRAARAQSRAWTLECEGPSSWLRRTLNVNRPSEWLPLETPLALAPGEDKIAVAFTFRNGVGSPTQAAATSAYSALDTITSDQSPAGLAAEIDARLQVLAATAGDVTFNNYLDGQVSLTQDELQIRVVEDDASNIYGATLQLRMHERAWRHLGWDLRLQGRPPGSTLKSIHEVEAVEGSTFYAIAGDATDDPAPGYLEAQFSTLALGASWSDMFKVDNNSSPRVFRPADLNYVSVLYPDAGQPLKVGVGLDTVYLEGQLARPPADATLAGVSVNSGVCDTAGFFAVRGSFKASLDGESETQYQVARVSWVDDDNRVATHTDGRPLVWLEEWLDPRAFGIANDPIAYAWAASDLEFVPIALLGYNLHGPDVAHRVLLRLLLSSGTASWSGVGDGATIDPGDNAHGLGGKGDDLERADLGLGIPEAMVDVLSFAAAADALPGGKGGPLNMTKLAAIGPFDSQQLIEDILRPRGWCFSLHGGRYGLFQKTAPLSLDDVQVAITEADVAGEVDELPPSETVEFNALEPIDLIEVRYGASQLGDGGEEKTLTVKARDPRASLRRGNSKAEIDGRTLTCGGEWSGPFTKLWGTDMARFFGEPHALVTLKVKGDRARDIWPGTVVSYTSPWPATREGAYGMTARIGRVVSVERDLQTLAATVQILVEGKDPTIARRFAPLARLVDDHATIEERHDATTRTVYCYADAFGRGTDESDVAGFRKPAWSTASGDLIAYVWQSWDGLTWESTAAFYVESVDSVAHSITYKSDTFSGKIWERRFGVLMLAPHPDHDDGAWPQSVFGVVCGPDGKFGAGNAAGFPWVE</sequence>
<accession>A0ABY7HD74</accession>
<protein>
    <recommendedName>
        <fullName evidence="3">Tip attachment protein J domain-containing protein</fullName>
    </recommendedName>
</protein>
<dbReference type="EMBL" id="CP114040">
    <property type="protein sequence ID" value="WAS97213.1"/>
    <property type="molecule type" value="Genomic_DNA"/>
</dbReference>
<evidence type="ECO:0008006" key="3">
    <source>
        <dbReference type="Google" id="ProtNLM"/>
    </source>
</evidence>
<keyword evidence="2" id="KW-1185">Reference proteome</keyword>
<organism evidence="1 2">
    <name type="scientific">Nannocystis punicea</name>
    <dbReference type="NCBI Taxonomy" id="2995304"/>
    <lineage>
        <taxon>Bacteria</taxon>
        <taxon>Pseudomonadati</taxon>
        <taxon>Myxococcota</taxon>
        <taxon>Polyangia</taxon>
        <taxon>Nannocystales</taxon>
        <taxon>Nannocystaceae</taxon>
        <taxon>Nannocystis</taxon>
    </lineage>
</organism>
<reference evidence="1" key="1">
    <citation type="submission" date="2022-11" db="EMBL/GenBank/DDBJ databases">
        <title>Minimal conservation of predation-associated metabolite biosynthetic gene clusters underscores biosynthetic potential of Myxococcota including descriptions for ten novel species: Archangium lansinium sp. nov., Myxococcus landrumus sp. nov., Nannocystis bai.</title>
        <authorList>
            <person name="Ahearne A."/>
            <person name="Stevens C."/>
            <person name="Dowd S."/>
        </authorList>
    </citation>
    <scope>NUCLEOTIDE SEQUENCE</scope>
    <source>
        <strain evidence="1">Fl3</strain>
    </source>
</reference>
<dbReference type="Proteomes" id="UP001164459">
    <property type="component" value="Chromosome"/>
</dbReference>